<dbReference type="HAMAP" id="MF_01569">
    <property type="entry name" value="Pro_tRNA_synth_type1"/>
    <property type="match status" value="1"/>
</dbReference>
<keyword evidence="8 12" id="KW-0030">Aminoacyl-tRNA synthetase</keyword>
<dbReference type="InterPro" id="IPR007214">
    <property type="entry name" value="YbaK/aa-tRNA-synth-assoc-dom"/>
</dbReference>
<comment type="function">
    <text evidence="10 12">Catalyzes the attachment of proline to tRNA(Pro) in a two-step reaction: proline is first activated by ATP to form Pro-AMP and then transferred to the acceptor end of tRNA(Pro). As ProRS can inadvertently accommodate and process non-cognate amino acids such as alanine and cysteine, to avoid such errors it has two additional distinct editing activities against alanine. One activity is designated as 'pretransfer' editing and involves the tRNA(Pro)-independent hydrolysis of activated Ala-AMP. The other activity is designated 'posttransfer' editing and involves deacylation of mischarged Ala-tRNA(Pro). The misacylated Cys-tRNA(Pro) is not edited by ProRS.</text>
</comment>
<evidence type="ECO:0000256" key="3">
    <source>
        <dbReference type="ARBA" id="ARBA00022490"/>
    </source>
</evidence>
<dbReference type="InterPro" id="IPR036621">
    <property type="entry name" value="Anticodon-bd_dom_sf"/>
</dbReference>
<dbReference type="PIRSF" id="PIRSF001535">
    <property type="entry name" value="ProRS_1"/>
    <property type="match status" value="1"/>
</dbReference>
<comment type="subunit">
    <text evidence="2 12">Homodimer.</text>
</comment>
<keyword evidence="6 12" id="KW-0067">ATP-binding</keyword>
<dbReference type="CDD" id="cd04334">
    <property type="entry name" value="ProRS-INS"/>
    <property type="match status" value="1"/>
</dbReference>
<dbReference type="InterPro" id="IPR045864">
    <property type="entry name" value="aa-tRNA-synth_II/BPL/LPL"/>
</dbReference>
<accession>A0A9D2WNJ7</accession>
<dbReference type="NCBIfam" id="NF006625">
    <property type="entry name" value="PRK09194.1"/>
    <property type="match status" value="1"/>
</dbReference>
<comment type="caution">
    <text evidence="14">The sequence shown here is derived from an EMBL/GenBank/DDBJ whole genome shotgun (WGS) entry which is preliminary data.</text>
</comment>
<dbReference type="SUPFAM" id="SSF52954">
    <property type="entry name" value="Class II aaRS ABD-related"/>
    <property type="match status" value="1"/>
</dbReference>
<dbReference type="InterPro" id="IPR044140">
    <property type="entry name" value="ProRS_anticodon_short"/>
</dbReference>
<organism evidence="14 15">
    <name type="scientific">Sporotomaculum syntrophicum</name>
    <dbReference type="NCBI Taxonomy" id="182264"/>
    <lineage>
        <taxon>Bacteria</taxon>
        <taxon>Bacillati</taxon>
        <taxon>Bacillota</taxon>
        <taxon>Clostridia</taxon>
        <taxon>Eubacteriales</taxon>
        <taxon>Desulfallaceae</taxon>
        <taxon>Sporotomaculum</taxon>
    </lineage>
</organism>
<dbReference type="GO" id="GO:0006433">
    <property type="term" value="P:prolyl-tRNA aminoacylation"/>
    <property type="evidence" value="ECO:0007669"/>
    <property type="project" value="UniProtKB-UniRule"/>
</dbReference>
<gene>
    <name evidence="12 14" type="primary">proS</name>
    <name evidence="14" type="ORF">SPSYN_02342</name>
</gene>
<dbReference type="InterPro" id="IPR050062">
    <property type="entry name" value="Pro-tRNA_synthetase"/>
</dbReference>
<dbReference type="Gene3D" id="3.90.960.10">
    <property type="entry name" value="YbaK/aminoacyl-tRNA synthetase-associated domain"/>
    <property type="match status" value="1"/>
</dbReference>
<dbReference type="PANTHER" id="PTHR42753:SF2">
    <property type="entry name" value="PROLINE--TRNA LIGASE"/>
    <property type="match status" value="1"/>
</dbReference>
<dbReference type="Pfam" id="PF00587">
    <property type="entry name" value="tRNA-synt_2b"/>
    <property type="match status" value="1"/>
</dbReference>
<dbReference type="FunFam" id="3.30.930.10:FF:000066">
    <property type="entry name" value="Proline--tRNA ligase"/>
    <property type="match status" value="1"/>
</dbReference>
<dbReference type="InterPro" id="IPR023717">
    <property type="entry name" value="Pro-tRNA-Synthase_IIa_type1"/>
</dbReference>
<evidence type="ECO:0000256" key="6">
    <source>
        <dbReference type="ARBA" id="ARBA00022840"/>
    </source>
</evidence>
<evidence type="ECO:0000256" key="10">
    <source>
        <dbReference type="ARBA" id="ARBA00053664"/>
    </source>
</evidence>
<dbReference type="GO" id="GO:0004827">
    <property type="term" value="F:proline-tRNA ligase activity"/>
    <property type="evidence" value="ECO:0007669"/>
    <property type="project" value="UniProtKB-UniRule"/>
</dbReference>
<evidence type="ECO:0000256" key="12">
    <source>
        <dbReference type="HAMAP-Rule" id="MF_01569"/>
    </source>
</evidence>
<dbReference type="RefSeq" id="WP_161822634.1">
    <property type="nucleotide sequence ID" value="NZ_LSRS01000005.1"/>
</dbReference>
<evidence type="ECO:0000313" key="15">
    <source>
        <dbReference type="Proteomes" id="UP000798488"/>
    </source>
</evidence>
<dbReference type="PRINTS" id="PR01046">
    <property type="entry name" value="TRNASYNTHPRO"/>
</dbReference>
<dbReference type="InterPro" id="IPR004154">
    <property type="entry name" value="Anticodon-bd"/>
</dbReference>
<dbReference type="SUPFAM" id="SSF55826">
    <property type="entry name" value="YbaK/ProRS associated domain"/>
    <property type="match status" value="1"/>
</dbReference>
<dbReference type="InterPro" id="IPR004500">
    <property type="entry name" value="Pro-tRNA-synth_IIa_bac-type"/>
</dbReference>
<evidence type="ECO:0000256" key="7">
    <source>
        <dbReference type="ARBA" id="ARBA00022917"/>
    </source>
</evidence>
<dbReference type="AlphaFoldDB" id="A0A9D2WNJ7"/>
<dbReference type="CDD" id="cd00779">
    <property type="entry name" value="ProRS_core_prok"/>
    <property type="match status" value="1"/>
</dbReference>
<comment type="catalytic activity">
    <reaction evidence="9 12">
        <text>tRNA(Pro) + L-proline + ATP = L-prolyl-tRNA(Pro) + AMP + diphosphate</text>
        <dbReference type="Rhea" id="RHEA:14305"/>
        <dbReference type="Rhea" id="RHEA-COMP:9700"/>
        <dbReference type="Rhea" id="RHEA-COMP:9702"/>
        <dbReference type="ChEBI" id="CHEBI:30616"/>
        <dbReference type="ChEBI" id="CHEBI:33019"/>
        <dbReference type="ChEBI" id="CHEBI:60039"/>
        <dbReference type="ChEBI" id="CHEBI:78442"/>
        <dbReference type="ChEBI" id="CHEBI:78532"/>
        <dbReference type="ChEBI" id="CHEBI:456215"/>
        <dbReference type="EC" id="6.1.1.15"/>
    </reaction>
</comment>
<dbReference type="CDD" id="cd00861">
    <property type="entry name" value="ProRS_anticodon_short"/>
    <property type="match status" value="1"/>
</dbReference>
<dbReference type="Gene3D" id="3.40.50.800">
    <property type="entry name" value="Anticodon-binding domain"/>
    <property type="match status" value="1"/>
</dbReference>
<name>A0A9D2WNJ7_9FIRM</name>
<evidence type="ECO:0000256" key="5">
    <source>
        <dbReference type="ARBA" id="ARBA00022741"/>
    </source>
</evidence>
<dbReference type="Proteomes" id="UP000798488">
    <property type="component" value="Unassembled WGS sequence"/>
</dbReference>
<evidence type="ECO:0000313" key="14">
    <source>
        <dbReference type="EMBL" id="KAF1084564.1"/>
    </source>
</evidence>
<dbReference type="GO" id="GO:0016740">
    <property type="term" value="F:transferase activity"/>
    <property type="evidence" value="ECO:0007669"/>
    <property type="project" value="UniProtKB-ARBA"/>
</dbReference>
<dbReference type="GO" id="GO:0140096">
    <property type="term" value="F:catalytic activity, acting on a protein"/>
    <property type="evidence" value="ECO:0007669"/>
    <property type="project" value="UniProtKB-ARBA"/>
</dbReference>
<keyword evidence="3 12" id="KW-0963">Cytoplasm</keyword>
<dbReference type="Pfam" id="PF04073">
    <property type="entry name" value="tRNA_edit"/>
    <property type="match status" value="1"/>
</dbReference>
<keyword evidence="7 12" id="KW-0648">Protein biosynthesis</keyword>
<dbReference type="InterPro" id="IPR002316">
    <property type="entry name" value="Pro-tRNA-ligase_IIa"/>
</dbReference>
<keyword evidence="4 12" id="KW-0436">Ligase</keyword>
<evidence type="ECO:0000256" key="8">
    <source>
        <dbReference type="ARBA" id="ARBA00023146"/>
    </source>
</evidence>
<dbReference type="InterPro" id="IPR006195">
    <property type="entry name" value="aa-tRNA-synth_II"/>
</dbReference>
<proteinExistence type="inferred from homology"/>
<dbReference type="InterPro" id="IPR033730">
    <property type="entry name" value="ProRS_core_prok"/>
</dbReference>
<dbReference type="OrthoDB" id="9809052at2"/>
<protein>
    <recommendedName>
        <fullName evidence="12">Proline--tRNA ligase</fullName>
        <ecNumber evidence="12">6.1.1.15</ecNumber>
    </recommendedName>
    <alternativeName>
        <fullName evidence="12">Prolyl-tRNA synthetase</fullName>
        <shortName evidence="12">ProRS</shortName>
    </alternativeName>
</protein>
<dbReference type="Pfam" id="PF03129">
    <property type="entry name" value="HGTP_anticodon"/>
    <property type="match status" value="1"/>
</dbReference>
<dbReference type="NCBIfam" id="TIGR00409">
    <property type="entry name" value="proS_fam_II"/>
    <property type="match status" value="1"/>
</dbReference>
<comment type="domain">
    <text evidence="12">Consists of three domains: the N-terminal catalytic domain, the editing domain and the C-terminal anticodon-binding domain.</text>
</comment>
<evidence type="ECO:0000256" key="4">
    <source>
        <dbReference type="ARBA" id="ARBA00022598"/>
    </source>
</evidence>
<reference evidence="14" key="1">
    <citation type="submission" date="2016-02" db="EMBL/GenBank/DDBJ databases">
        <title>Draft Genome Sequence of Sporotomaculum syntrophicum Strain FB, a Syntrophic Benzoate Degrader.</title>
        <authorList>
            <person name="Nobu M.K."/>
            <person name="Narihiro T."/>
            <person name="Qiu Y.-L."/>
            <person name="Ohashi A."/>
            <person name="Liu W.-T."/>
            <person name="Yuji S."/>
        </authorList>
    </citation>
    <scope>NUCLEOTIDE SEQUENCE</scope>
    <source>
        <strain evidence="14">FB</strain>
    </source>
</reference>
<evidence type="ECO:0000259" key="13">
    <source>
        <dbReference type="PROSITE" id="PS50862"/>
    </source>
</evidence>
<dbReference type="InterPro" id="IPR036754">
    <property type="entry name" value="YbaK/aa-tRNA-synt-asso_dom_sf"/>
</dbReference>
<dbReference type="GO" id="GO:0005829">
    <property type="term" value="C:cytosol"/>
    <property type="evidence" value="ECO:0007669"/>
    <property type="project" value="TreeGrafter"/>
</dbReference>
<dbReference type="SUPFAM" id="SSF55681">
    <property type="entry name" value="Class II aaRS and biotin synthetases"/>
    <property type="match status" value="1"/>
</dbReference>
<dbReference type="EC" id="6.1.1.15" evidence="12"/>
<comment type="similarity">
    <text evidence="11 12">Belongs to the class-II aminoacyl-tRNA synthetase family. ProS type 1 subfamily.</text>
</comment>
<dbReference type="PROSITE" id="PS50862">
    <property type="entry name" value="AA_TRNA_LIGASE_II"/>
    <property type="match status" value="1"/>
</dbReference>
<dbReference type="FunFam" id="3.30.930.10:FF:000065">
    <property type="entry name" value="Proline--tRNA ligase"/>
    <property type="match status" value="1"/>
</dbReference>
<dbReference type="GO" id="GO:0002161">
    <property type="term" value="F:aminoacyl-tRNA deacylase activity"/>
    <property type="evidence" value="ECO:0007669"/>
    <property type="project" value="InterPro"/>
</dbReference>
<dbReference type="InterPro" id="IPR002314">
    <property type="entry name" value="aa-tRNA-synt_IIb"/>
</dbReference>
<dbReference type="PANTHER" id="PTHR42753">
    <property type="entry name" value="MITOCHONDRIAL RIBOSOME PROTEIN L39/PROLYL-TRNA LIGASE FAMILY MEMBER"/>
    <property type="match status" value="1"/>
</dbReference>
<evidence type="ECO:0000256" key="1">
    <source>
        <dbReference type="ARBA" id="ARBA00004496"/>
    </source>
</evidence>
<dbReference type="Gene3D" id="3.30.930.10">
    <property type="entry name" value="Bira Bifunctional Protein, Domain 2"/>
    <property type="match status" value="2"/>
</dbReference>
<comment type="subcellular location">
    <subcellularLocation>
        <location evidence="1 12">Cytoplasm</location>
    </subcellularLocation>
</comment>
<dbReference type="GO" id="GO:0005524">
    <property type="term" value="F:ATP binding"/>
    <property type="evidence" value="ECO:0007669"/>
    <property type="project" value="UniProtKB-UniRule"/>
</dbReference>
<keyword evidence="15" id="KW-1185">Reference proteome</keyword>
<feature type="domain" description="Aminoacyl-transfer RNA synthetases class-II family profile" evidence="13">
    <location>
        <begin position="33"/>
        <end position="466"/>
    </location>
</feature>
<keyword evidence="5 12" id="KW-0547">Nucleotide-binding</keyword>
<evidence type="ECO:0000256" key="2">
    <source>
        <dbReference type="ARBA" id="ARBA00011738"/>
    </source>
</evidence>
<dbReference type="EMBL" id="LSRS01000005">
    <property type="protein sequence ID" value="KAF1084564.1"/>
    <property type="molecule type" value="Genomic_DNA"/>
</dbReference>
<sequence length="576" mass="64150">MRVSNLLLPTLREVPAEAEVISHQLLLRAGFMRKAAAGVYTLLPLAWRVVRKIEQIIREEMDRQGGQEIMMPIIQPAELWQESGRWDVYGPELFRLKDRHGRDFCLGPTHEEIITSLVKGEVNSYKQLPLLLYQIQNKYRDERRPRFGLMRGREFIMKDLYSFDRDQAGLDVSYNKMYDAYTRVFRRCGLQFRPVVADSGAIGGSDTHEFMVLAESGEATVLYCGDEKCGYAANQERAETVSASGQITSALEQLQTVGTPGCRTVNEVTEFLNVPPEKIIKTVIYTTDKENVAAMVRGDREINEIKLYNTLDCVRLDLADEQTVQSVTGAPVGYAGPVGLSGVRLVADHEIMNMVNAVCGANEKDKHLVNVNPKRDFKPDIIIDLRLVKAGDPCPHCGSELQEARGIEVGQVFKLGTKYSKALGGTFLDENGKSMPYVMGCYGIGVTRTMAAAVEQNYDERGIIWPVQIAPYHVIVVPVSNKDQKLMQAAETIYNDLNAAGVETVIDDRPERAGVKFNDADLVGYPVRVTVGSKGLANGQVELYLRRNSETELVSLNNVVCAVKTKLKQMDEGCIN</sequence>
<evidence type="ECO:0000256" key="9">
    <source>
        <dbReference type="ARBA" id="ARBA00047671"/>
    </source>
</evidence>
<evidence type="ECO:0000256" key="11">
    <source>
        <dbReference type="ARBA" id="ARBA00060755"/>
    </source>
</evidence>